<evidence type="ECO:0000313" key="3">
    <source>
        <dbReference type="Proteomes" id="UP001158576"/>
    </source>
</evidence>
<proteinExistence type="predicted"/>
<feature type="region of interest" description="Disordered" evidence="1">
    <location>
        <begin position="207"/>
        <end position="269"/>
    </location>
</feature>
<feature type="region of interest" description="Disordered" evidence="1">
    <location>
        <begin position="81"/>
        <end position="104"/>
    </location>
</feature>
<reference evidence="2 3" key="1">
    <citation type="submission" date="2021-04" db="EMBL/GenBank/DDBJ databases">
        <authorList>
            <person name="Bliznina A."/>
        </authorList>
    </citation>
    <scope>NUCLEOTIDE SEQUENCE [LARGE SCALE GENOMIC DNA]</scope>
</reference>
<evidence type="ECO:0000313" key="2">
    <source>
        <dbReference type="EMBL" id="CAG5097302.1"/>
    </source>
</evidence>
<sequence length="397" mass="45247">MKLSSLLIPLASAFMALDPEITTLEPQLEMETQAPTGIPATDEFHFIDEQAFFSSESTTSETTAATTTLYNNDGIVGLKFAGGGKGGKKSKKSKKTQKKNPQKENAVENIMKIHGDEAAPRKDHKCGNIPLPEIKCDDCEQGYPRYRRPCGGPEETKGVFKCRIECGPGFKVSAGSPKKMKCLGKPNEPKFWKPKKYEKDRFALSPVNEGIDENNNSQQASQHSSQRDTIDDFDRSFGSEYFGSQKKEQTEEETPGVSPLAAASQEKQLSQEEVEEVVRARPCCMQFETIIVKQENFGPWEEGKGPCTFHEFYYKRWHAMIAETARERELRRGESPYQRSKRKKREREEREAVAKKKHAPFHVYDPEVYKDKTYVLPRRNQAERNFLPVNDGSFFFW</sequence>
<feature type="region of interest" description="Disordered" evidence="1">
    <location>
        <begin position="328"/>
        <end position="354"/>
    </location>
</feature>
<keyword evidence="3" id="KW-1185">Reference proteome</keyword>
<accession>A0ABN7SGJ9</accession>
<feature type="compositionally biased region" description="Basic residues" evidence="1">
    <location>
        <begin position="86"/>
        <end position="100"/>
    </location>
</feature>
<dbReference type="Proteomes" id="UP001158576">
    <property type="component" value="Chromosome XSR"/>
</dbReference>
<dbReference type="EMBL" id="OU015569">
    <property type="protein sequence ID" value="CAG5097302.1"/>
    <property type="molecule type" value="Genomic_DNA"/>
</dbReference>
<feature type="compositionally biased region" description="Low complexity" evidence="1">
    <location>
        <begin position="214"/>
        <end position="224"/>
    </location>
</feature>
<protein>
    <submittedName>
        <fullName evidence="2">Oidioi.mRNA.OKI2018_I69.XSR.g15015.t1.cds</fullName>
    </submittedName>
</protein>
<organism evidence="2 3">
    <name type="scientific">Oikopleura dioica</name>
    <name type="common">Tunicate</name>
    <dbReference type="NCBI Taxonomy" id="34765"/>
    <lineage>
        <taxon>Eukaryota</taxon>
        <taxon>Metazoa</taxon>
        <taxon>Chordata</taxon>
        <taxon>Tunicata</taxon>
        <taxon>Appendicularia</taxon>
        <taxon>Copelata</taxon>
        <taxon>Oikopleuridae</taxon>
        <taxon>Oikopleura</taxon>
    </lineage>
</organism>
<name>A0ABN7SGJ9_OIKDI</name>
<feature type="compositionally biased region" description="Basic and acidic residues" evidence="1">
    <location>
        <begin position="225"/>
        <end position="237"/>
    </location>
</feature>
<evidence type="ECO:0000256" key="1">
    <source>
        <dbReference type="SAM" id="MobiDB-lite"/>
    </source>
</evidence>
<gene>
    <name evidence="2" type="ORF">OKIOD_LOCUS6573</name>
</gene>